<sequence>MDRLSNLLGAAALGVADDAERAARAAGGLSASGTTALLALAEFLGGAPVGRVADVLGLTHSGAVRLVALLEREGLVERRAGTQDRRQVEVQLTATGRERAAAARAAREAVLAETVAGLDEDERVQLEALLGAVVEARVRARVADRRAGGEGGAWWCRTCDFGACGRPEGRCPAQQAAAAAAPAQ</sequence>
<keyword evidence="1" id="KW-0805">Transcription regulation</keyword>
<dbReference type="PANTHER" id="PTHR33164">
    <property type="entry name" value="TRANSCRIPTIONAL REGULATOR, MARR FAMILY"/>
    <property type="match status" value="1"/>
</dbReference>
<evidence type="ECO:0000256" key="2">
    <source>
        <dbReference type="ARBA" id="ARBA00023125"/>
    </source>
</evidence>
<evidence type="ECO:0000259" key="4">
    <source>
        <dbReference type="PROSITE" id="PS50995"/>
    </source>
</evidence>
<dbReference type="Gene3D" id="1.10.10.10">
    <property type="entry name" value="Winged helix-like DNA-binding domain superfamily/Winged helix DNA-binding domain"/>
    <property type="match status" value="1"/>
</dbReference>
<dbReference type="InterPro" id="IPR036388">
    <property type="entry name" value="WH-like_DNA-bd_sf"/>
</dbReference>
<dbReference type="AlphaFoldDB" id="A0A6G6WDZ1"/>
<evidence type="ECO:0000313" key="6">
    <source>
        <dbReference type="Proteomes" id="UP000502996"/>
    </source>
</evidence>
<keyword evidence="2" id="KW-0238">DNA-binding</keyword>
<gene>
    <name evidence="5" type="ORF">G5V58_12425</name>
</gene>
<dbReference type="InterPro" id="IPR023187">
    <property type="entry name" value="Tscrpt_reg_MarR-type_CS"/>
</dbReference>
<dbReference type="SUPFAM" id="SSF46785">
    <property type="entry name" value="Winged helix' DNA-binding domain"/>
    <property type="match status" value="1"/>
</dbReference>
<dbReference type="EMBL" id="CP049257">
    <property type="protein sequence ID" value="QIG43462.1"/>
    <property type="molecule type" value="Genomic_DNA"/>
</dbReference>
<dbReference type="SMART" id="SM00347">
    <property type="entry name" value="HTH_MARR"/>
    <property type="match status" value="1"/>
</dbReference>
<accession>A0A6G6WDZ1</accession>
<dbReference type="PANTHER" id="PTHR33164:SF43">
    <property type="entry name" value="HTH-TYPE TRANSCRIPTIONAL REPRESSOR YETL"/>
    <property type="match status" value="1"/>
</dbReference>
<proteinExistence type="predicted"/>
<evidence type="ECO:0000256" key="3">
    <source>
        <dbReference type="ARBA" id="ARBA00023163"/>
    </source>
</evidence>
<dbReference type="InterPro" id="IPR039422">
    <property type="entry name" value="MarR/SlyA-like"/>
</dbReference>
<dbReference type="GO" id="GO:0003700">
    <property type="term" value="F:DNA-binding transcription factor activity"/>
    <property type="evidence" value="ECO:0007669"/>
    <property type="project" value="InterPro"/>
</dbReference>
<keyword evidence="3" id="KW-0804">Transcription</keyword>
<evidence type="ECO:0000256" key="1">
    <source>
        <dbReference type="ARBA" id="ARBA00023015"/>
    </source>
</evidence>
<name>A0A6G6WDZ1_9ACTN</name>
<dbReference type="RefSeq" id="WP_165233026.1">
    <property type="nucleotide sequence ID" value="NZ_CP049257.1"/>
</dbReference>
<dbReference type="PROSITE" id="PS50995">
    <property type="entry name" value="HTH_MARR_2"/>
    <property type="match status" value="1"/>
</dbReference>
<dbReference type="Proteomes" id="UP000502996">
    <property type="component" value="Chromosome"/>
</dbReference>
<evidence type="ECO:0000313" key="5">
    <source>
        <dbReference type="EMBL" id="QIG43462.1"/>
    </source>
</evidence>
<feature type="domain" description="HTH marR-type" evidence="4">
    <location>
        <begin position="1"/>
        <end position="135"/>
    </location>
</feature>
<keyword evidence="6" id="KW-1185">Reference proteome</keyword>
<dbReference type="PRINTS" id="PR00598">
    <property type="entry name" value="HTHMARR"/>
</dbReference>
<dbReference type="GO" id="GO:0006950">
    <property type="term" value="P:response to stress"/>
    <property type="evidence" value="ECO:0007669"/>
    <property type="project" value="TreeGrafter"/>
</dbReference>
<reference evidence="5 6" key="1">
    <citation type="submission" date="2020-02" db="EMBL/GenBank/DDBJ databases">
        <title>Full genome sequence of Nocardioides sp. R-3366.</title>
        <authorList>
            <person name="Im W.-T."/>
        </authorList>
    </citation>
    <scope>NUCLEOTIDE SEQUENCE [LARGE SCALE GENOMIC DNA]</scope>
    <source>
        <strain evidence="5 6">R-3366</strain>
    </source>
</reference>
<dbReference type="GO" id="GO:0003677">
    <property type="term" value="F:DNA binding"/>
    <property type="evidence" value="ECO:0007669"/>
    <property type="project" value="UniProtKB-KW"/>
</dbReference>
<organism evidence="5 6">
    <name type="scientific">Nocardioides anomalus</name>
    <dbReference type="NCBI Taxonomy" id="2712223"/>
    <lineage>
        <taxon>Bacteria</taxon>
        <taxon>Bacillati</taxon>
        <taxon>Actinomycetota</taxon>
        <taxon>Actinomycetes</taxon>
        <taxon>Propionibacteriales</taxon>
        <taxon>Nocardioidaceae</taxon>
        <taxon>Nocardioides</taxon>
    </lineage>
</organism>
<dbReference type="KEGG" id="nano:G5V58_12425"/>
<dbReference type="InterPro" id="IPR000835">
    <property type="entry name" value="HTH_MarR-typ"/>
</dbReference>
<dbReference type="PROSITE" id="PS01117">
    <property type="entry name" value="HTH_MARR_1"/>
    <property type="match status" value="1"/>
</dbReference>
<dbReference type="Pfam" id="PF12802">
    <property type="entry name" value="MarR_2"/>
    <property type="match status" value="1"/>
</dbReference>
<protein>
    <submittedName>
        <fullName evidence="5">Winged helix-turn-helix transcriptional regulator</fullName>
    </submittedName>
</protein>
<dbReference type="InterPro" id="IPR036390">
    <property type="entry name" value="WH_DNA-bd_sf"/>
</dbReference>